<sequence length="65" mass="7476">MDFFSNTSDIVTIQMLDEAGLEVLLVNPRFFKSVPGRKTDVQDCRWIQQLHSYGLLRGDKATLFL</sequence>
<proteinExistence type="predicted"/>
<name>A0ABS0AZ17_9BACT</name>
<accession>A0ABS0AZ17</accession>
<evidence type="ECO:0000313" key="1">
    <source>
        <dbReference type="EMBL" id="MBF5059373.1"/>
    </source>
</evidence>
<gene>
    <name evidence="1" type="ORF">NEPTK9_000885</name>
</gene>
<organism evidence="1 2">
    <name type="scientific">Candidatus Neptunichlamydia vexilliferae</name>
    <dbReference type="NCBI Taxonomy" id="1651774"/>
    <lineage>
        <taxon>Bacteria</taxon>
        <taxon>Pseudomonadati</taxon>
        <taxon>Chlamydiota</taxon>
        <taxon>Chlamydiia</taxon>
        <taxon>Parachlamydiales</taxon>
        <taxon>Simkaniaceae</taxon>
        <taxon>Candidatus Neptunichlamydia</taxon>
    </lineage>
</organism>
<evidence type="ECO:0008006" key="3">
    <source>
        <dbReference type="Google" id="ProtNLM"/>
    </source>
</evidence>
<dbReference type="Proteomes" id="UP001194714">
    <property type="component" value="Unassembled WGS sequence"/>
</dbReference>
<keyword evidence="2" id="KW-1185">Reference proteome</keyword>
<reference evidence="1 2" key="1">
    <citation type="submission" date="2020-01" db="EMBL/GenBank/DDBJ databases">
        <title>Draft genome sequence of Cand. Neptunochlamydia vexilliferae K9.</title>
        <authorList>
            <person name="Schulz F."/>
            <person name="Koestlbacher S."/>
            <person name="Wascher F."/>
            <person name="Pizzetti I."/>
            <person name="Horn M."/>
        </authorList>
    </citation>
    <scope>NUCLEOTIDE SEQUENCE [LARGE SCALE GENOMIC DNA]</scope>
    <source>
        <strain evidence="1 2">K9</strain>
    </source>
</reference>
<protein>
    <recommendedName>
        <fullName evidence="3">Transposase IS111A/IS1328/IS1533 N-terminal domain-containing protein</fullName>
    </recommendedName>
</protein>
<comment type="caution">
    <text evidence="1">The sequence shown here is derived from an EMBL/GenBank/DDBJ whole genome shotgun (WGS) entry which is preliminary data.</text>
</comment>
<evidence type="ECO:0000313" key="2">
    <source>
        <dbReference type="Proteomes" id="UP001194714"/>
    </source>
</evidence>
<dbReference type="EMBL" id="JAAEJV010000019">
    <property type="protein sequence ID" value="MBF5059373.1"/>
    <property type="molecule type" value="Genomic_DNA"/>
</dbReference>